<dbReference type="AlphaFoldDB" id="A0A5K7WY18"/>
<dbReference type="Pfam" id="PF10543">
    <property type="entry name" value="ORF6N"/>
    <property type="match status" value="1"/>
</dbReference>
<dbReference type="RefSeq" id="WP_152080568.1">
    <property type="nucleotide sequence ID" value="NZ_AP021853.1"/>
</dbReference>
<name>A0A5K7WY18_9BACL</name>
<dbReference type="EMBL" id="AP021853">
    <property type="protein sequence ID" value="BBN99192.1"/>
    <property type="molecule type" value="Genomic_DNA"/>
</dbReference>
<accession>A0A5K7WY18</accession>
<sequence length="256" mass="29751">MNPKIVNYKNQRVLTTEQLAETYEATPQQISQNFINNKSNFKENLHYFYVAGDDLKQLKGYFDEIELPINKFASHIYLWTRRGASRHCKLLGTDKAWEQFDSLEASYFEIHPQIDESQLSPELQMANSILRTLQNHELEQKRLSAKVDGIKEVVGLNSSNWRQDTQKLISKIALKDDRADAFKEVHTAIYKEVDRRGGFDLERRLINKRQRLAYEGASKTAQNKLNKVDVIADDKRVIEVYLAVVKDFAIHYGVEI</sequence>
<dbReference type="InterPro" id="IPR018873">
    <property type="entry name" value="KilA-N_DNA-bd_domain"/>
</dbReference>
<feature type="domain" description="KilA-N DNA-binding" evidence="1">
    <location>
        <begin position="4"/>
        <end position="89"/>
    </location>
</feature>
<dbReference type="Proteomes" id="UP000326951">
    <property type="component" value="Chromosome"/>
</dbReference>
<organism evidence="2 3">
    <name type="scientific">Sporolactobacillus terrae</name>
    <dbReference type="NCBI Taxonomy" id="269673"/>
    <lineage>
        <taxon>Bacteria</taxon>
        <taxon>Bacillati</taxon>
        <taxon>Bacillota</taxon>
        <taxon>Bacilli</taxon>
        <taxon>Bacillales</taxon>
        <taxon>Sporolactobacillaceae</taxon>
        <taxon>Sporolactobacillus</taxon>
    </lineage>
</organism>
<evidence type="ECO:0000313" key="3">
    <source>
        <dbReference type="Proteomes" id="UP000326951"/>
    </source>
</evidence>
<protein>
    <recommendedName>
        <fullName evidence="1">KilA-N DNA-binding domain-containing protein</fullName>
    </recommendedName>
</protein>
<gene>
    <name evidence="2" type="ORF">St703_18970</name>
</gene>
<evidence type="ECO:0000259" key="1">
    <source>
        <dbReference type="Pfam" id="PF10543"/>
    </source>
</evidence>
<evidence type="ECO:0000313" key="2">
    <source>
        <dbReference type="EMBL" id="BBN99192.1"/>
    </source>
</evidence>
<proteinExistence type="predicted"/>
<reference evidence="2 3" key="1">
    <citation type="submission" date="2019-09" db="EMBL/GenBank/DDBJ databases">
        <title>Complete genome sequence of Sporolactobacillus terrae 70-3.</title>
        <authorList>
            <person name="Tanaka N."/>
            <person name="Shiwa Y."/>
            <person name="Fujita N."/>
            <person name="Tanasupawat S."/>
        </authorList>
    </citation>
    <scope>NUCLEOTIDE SEQUENCE [LARGE SCALE GENOMIC DNA]</scope>
    <source>
        <strain evidence="2 3">70-3</strain>
    </source>
</reference>